<keyword evidence="5" id="KW-1185">Reference proteome</keyword>
<dbReference type="EMBL" id="BAAAUW010000030">
    <property type="protein sequence ID" value="GAA3273173.1"/>
    <property type="molecule type" value="Genomic_DNA"/>
</dbReference>
<dbReference type="InterPro" id="IPR002347">
    <property type="entry name" value="SDR_fam"/>
</dbReference>
<keyword evidence="2" id="KW-0560">Oxidoreductase</keyword>
<dbReference type="SUPFAM" id="SSF51735">
    <property type="entry name" value="NAD(P)-binding Rossmann-fold domains"/>
    <property type="match status" value="1"/>
</dbReference>
<dbReference type="Pfam" id="PF13561">
    <property type="entry name" value="adh_short_C2"/>
    <property type="match status" value="1"/>
</dbReference>
<dbReference type="Proteomes" id="UP001500728">
    <property type="component" value="Unassembled WGS sequence"/>
</dbReference>
<reference evidence="5" key="1">
    <citation type="journal article" date="2019" name="Int. J. Syst. Evol. Microbiol.">
        <title>The Global Catalogue of Microorganisms (GCM) 10K type strain sequencing project: providing services to taxonomists for standard genome sequencing and annotation.</title>
        <authorList>
            <consortium name="The Broad Institute Genomics Platform"/>
            <consortium name="The Broad Institute Genome Sequencing Center for Infectious Disease"/>
            <person name="Wu L."/>
            <person name="Ma J."/>
        </authorList>
    </citation>
    <scope>NUCLEOTIDE SEQUENCE [LARGE SCALE GENOMIC DNA]</scope>
    <source>
        <strain evidence="5">JCM 9381</strain>
    </source>
</reference>
<sequence length="251" mass="25801">MNTLADKVAVVTGAAQGLGAAFAKNLAAEGAAVVVNYYPGDKERAAAVVAAIEDAGGRAIALPADVTKESDLRTLFDETVGAFGAVDILVNNAGVYAFGPLEETTEEDFRRQFDTNVLGVLLASKEAVKHFGRDGGSIVNISTAAAQLIQPNLSVYTATKSAVEAVTRVLAKELGPKNIRVNAVAPGVTETEGSHSQGLVGSAYINSLVADTPLGRLGQPEDVALAVTFLASPQARWVTGEVIVASGGLRP</sequence>
<dbReference type="InterPro" id="IPR036291">
    <property type="entry name" value="NAD(P)-bd_dom_sf"/>
</dbReference>
<protein>
    <submittedName>
        <fullName evidence="4">Glucose 1-dehydrogenase</fullName>
    </submittedName>
</protein>
<dbReference type="NCBIfam" id="NF005559">
    <property type="entry name" value="PRK07231.1"/>
    <property type="match status" value="1"/>
</dbReference>
<gene>
    <name evidence="4" type="ORF">GCM10010469_52000</name>
</gene>
<comment type="caution">
    <text evidence="4">The sequence shown here is derived from an EMBL/GenBank/DDBJ whole genome shotgun (WGS) entry which is preliminary data.</text>
</comment>
<dbReference type="PRINTS" id="PR00080">
    <property type="entry name" value="SDRFAMILY"/>
</dbReference>
<evidence type="ECO:0000256" key="2">
    <source>
        <dbReference type="ARBA" id="ARBA00023002"/>
    </source>
</evidence>
<dbReference type="PRINTS" id="PR00081">
    <property type="entry name" value="GDHRDH"/>
</dbReference>
<dbReference type="PANTHER" id="PTHR43639">
    <property type="entry name" value="OXIDOREDUCTASE, SHORT-CHAIN DEHYDROGENASE/REDUCTASE FAMILY (AFU_ORTHOLOGUE AFUA_5G02870)"/>
    <property type="match status" value="1"/>
</dbReference>
<dbReference type="InterPro" id="IPR057326">
    <property type="entry name" value="KR_dom"/>
</dbReference>
<organism evidence="4 5">
    <name type="scientific">Streptomyces labedae</name>
    <dbReference type="NCBI Taxonomy" id="285569"/>
    <lineage>
        <taxon>Bacteria</taxon>
        <taxon>Bacillati</taxon>
        <taxon>Actinomycetota</taxon>
        <taxon>Actinomycetes</taxon>
        <taxon>Kitasatosporales</taxon>
        <taxon>Streptomycetaceae</taxon>
        <taxon>Streptomyces</taxon>
    </lineage>
</organism>
<dbReference type="PANTHER" id="PTHR43639:SF1">
    <property type="entry name" value="SHORT-CHAIN DEHYDROGENASE_REDUCTASE FAMILY PROTEIN"/>
    <property type="match status" value="1"/>
</dbReference>
<dbReference type="SMART" id="SM00822">
    <property type="entry name" value="PKS_KR"/>
    <property type="match status" value="1"/>
</dbReference>
<accession>A0ABP6R2M8</accession>
<evidence type="ECO:0000259" key="3">
    <source>
        <dbReference type="SMART" id="SM00822"/>
    </source>
</evidence>
<name>A0ABP6R2M8_9ACTN</name>
<dbReference type="Gene3D" id="3.40.50.720">
    <property type="entry name" value="NAD(P)-binding Rossmann-like Domain"/>
    <property type="match status" value="1"/>
</dbReference>
<evidence type="ECO:0000313" key="5">
    <source>
        <dbReference type="Proteomes" id="UP001500728"/>
    </source>
</evidence>
<dbReference type="RefSeq" id="WP_244790925.1">
    <property type="nucleotide sequence ID" value="NZ_BAAAUW010000030.1"/>
</dbReference>
<comment type="similarity">
    <text evidence="1">Belongs to the short-chain dehydrogenases/reductases (SDR) family.</text>
</comment>
<evidence type="ECO:0000313" key="4">
    <source>
        <dbReference type="EMBL" id="GAA3273173.1"/>
    </source>
</evidence>
<feature type="domain" description="Ketoreductase" evidence="3">
    <location>
        <begin position="7"/>
        <end position="187"/>
    </location>
</feature>
<evidence type="ECO:0000256" key="1">
    <source>
        <dbReference type="ARBA" id="ARBA00006484"/>
    </source>
</evidence>
<proteinExistence type="inferred from homology"/>